<sequence length="483" mass="53959">MPWTPDEFKKKHAKDLSPKQAEVASAVANRVLDKCKKEGGSDCEGKAIRQGIAAGKRVSDESADILKDFPDIAMEEDIYDNFFMVEDVGIGRVTEEAILSFPGRELISISEENKTQKTMIVTFISSGWSKNNNYWSPEIIEDMVARINNGEAKTQYLNHITPPRIARGRQMEEKVSTALEAWVERKNGITYGVAKVMILPTPAGPWVYETAKIAPWEVGASIDVWGKARKGKIDGGEGLIWEQIGIMFSFDYVDRPGTNAGVNKTEDLKMGTTEKINLVSFSDFLTITTNRNKLADLFSKFQDYIWDICHIDTGEDSEKKAKIEEAISILGKELNKIDYLKAFGPNGDQIYIEEAIKIFGKDFVQSREVAFSDIPWTKIDKTKLPASSFLIVGDKDKKDTWHLPYKDASGKVNRNALCALSAIIETEQFKGKNLDFTIPALVKLKVKRLLKQAGISESKNGKEMGKILGGYLVGWLPDVPNLK</sequence>
<organism evidence="2">
    <name type="scientific">candidate division WOR-3 bacterium</name>
    <dbReference type="NCBI Taxonomy" id="2052148"/>
    <lineage>
        <taxon>Bacteria</taxon>
        <taxon>Bacteria division WOR-3</taxon>
    </lineage>
</organism>
<reference evidence="2" key="1">
    <citation type="journal article" date="2020" name="mSystems">
        <title>Genome- and Community-Level Interaction Insights into Carbon Utilization and Element Cycling Functions of Hydrothermarchaeota in Hydrothermal Sediment.</title>
        <authorList>
            <person name="Zhou Z."/>
            <person name="Liu Y."/>
            <person name="Xu W."/>
            <person name="Pan J."/>
            <person name="Luo Z.H."/>
            <person name="Li M."/>
        </authorList>
    </citation>
    <scope>NUCLEOTIDE SEQUENCE [LARGE SCALE GENOMIC DNA]</scope>
    <source>
        <strain evidence="2">HyVt-28</strain>
    </source>
</reference>
<feature type="compositionally biased region" description="Basic and acidic residues" evidence="1">
    <location>
        <begin position="1"/>
        <end position="17"/>
    </location>
</feature>
<protein>
    <submittedName>
        <fullName evidence="2">Uncharacterized protein</fullName>
    </submittedName>
</protein>
<comment type="caution">
    <text evidence="2">The sequence shown here is derived from an EMBL/GenBank/DDBJ whole genome shotgun (WGS) entry which is preliminary data.</text>
</comment>
<evidence type="ECO:0000256" key="1">
    <source>
        <dbReference type="SAM" id="MobiDB-lite"/>
    </source>
</evidence>
<name>A0A7V0LUN4_UNCW3</name>
<proteinExistence type="predicted"/>
<feature type="region of interest" description="Disordered" evidence="1">
    <location>
        <begin position="1"/>
        <end position="21"/>
    </location>
</feature>
<gene>
    <name evidence="2" type="ORF">ENH14_01560</name>
</gene>
<dbReference type="AlphaFoldDB" id="A0A7V0LUN4"/>
<evidence type="ECO:0000313" key="2">
    <source>
        <dbReference type="EMBL" id="HDL60121.1"/>
    </source>
</evidence>
<dbReference type="EMBL" id="DRDR01000069">
    <property type="protein sequence ID" value="HDL60121.1"/>
    <property type="molecule type" value="Genomic_DNA"/>
</dbReference>
<accession>A0A7V0LUN4</accession>
<dbReference type="Proteomes" id="UP000886381">
    <property type="component" value="Unassembled WGS sequence"/>
</dbReference>